<dbReference type="PANTHER" id="PTHR43434">
    <property type="entry name" value="PHOSPHOGLYCOLATE PHOSPHATASE"/>
    <property type="match status" value="1"/>
</dbReference>
<evidence type="ECO:0000313" key="1">
    <source>
        <dbReference type="EMBL" id="NEX21521.1"/>
    </source>
</evidence>
<dbReference type="Proteomes" id="UP000471640">
    <property type="component" value="Unassembled WGS sequence"/>
</dbReference>
<dbReference type="AlphaFoldDB" id="A0A6P1DX09"/>
<dbReference type="GO" id="GO:0008967">
    <property type="term" value="F:phosphoglycolate phosphatase activity"/>
    <property type="evidence" value="ECO:0007669"/>
    <property type="project" value="TreeGrafter"/>
</dbReference>
<proteinExistence type="predicted"/>
<accession>A0A6P1DX09</accession>
<dbReference type="InterPro" id="IPR023198">
    <property type="entry name" value="PGP-like_dom2"/>
</dbReference>
<sequence>MRFELIVFDWDGTLMDSEARIVTCLQSAFLDLELTPPSAEAARDIIGLGLDEAMQQLMPSADARLRAELITRYRRHFLVTNQTPSVLFPGALEALKWVTERGYRLAVATGKSRMGLDRSLAETGLDTLFHATRCADETFSKPNPQMLLELMDELGVRPAQTLMVGDTEYDLQMARNAGVASLAVCYGVHSAERLLAQAPLACLDSLHVLPGWLDQAEADRLAVRI</sequence>
<keyword evidence="2" id="KW-1185">Reference proteome</keyword>
<dbReference type="NCBIfam" id="TIGR01509">
    <property type="entry name" value="HAD-SF-IA-v3"/>
    <property type="match status" value="1"/>
</dbReference>
<dbReference type="GO" id="GO:0006281">
    <property type="term" value="P:DNA repair"/>
    <property type="evidence" value="ECO:0007669"/>
    <property type="project" value="TreeGrafter"/>
</dbReference>
<dbReference type="Gene3D" id="1.10.150.240">
    <property type="entry name" value="Putative phosphatase, domain 2"/>
    <property type="match status" value="1"/>
</dbReference>
<reference evidence="1 2" key="2">
    <citation type="submission" date="2020-02" db="EMBL/GenBank/DDBJ databases">
        <title>Genome sequences of Thiorhodococcus mannitoliphagus and Thiorhodococcus minor, purple sulfur photosynthetic bacteria in the gammaproteobacterial family, Chromatiaceae.</title>
        <authorList>
            <person name="Aviles F.A."/>
            <person name="Meyer T.E."/>
            <person name="Kyndt J.A."/>
        </authorList>
    </citation>
    <scope>NUCLEOTIDE SEQUENCE [LARGE SCALE GENOMIC DNA]</scope>
    <source>
        <strain evidence="1 2">DSM 18266</strain>
    </source>
</reference>
<dbReference type="InterPro" id="IPR041492">
    <property type="entry name" value="HAD_2"/>
</dbReference>
<protein>
    <submittedName>
        <fullName evidence="1">HAD-IA family hydrolase</fullName>
    </submittedName>
</protein>
<dbReference type="InterPro" id="IPR050155">
    <property type="entry name" value="HAD-like_hydrolase_sf"/>
</dbReference>
<dbReference type="NCBIfam" id="TIGR01662">
    <property type="entry name" value="HAD-SF-IIIA"/>
    <property type="match status" value="1"/>
</dbReference>
<dbReference type="SUPFAM" id="SSF56784">
    <property type="entry name" value="HAD-like"/>
    <property type="match status" value="1"/>
</dbReference>
<dbReference type="InterPro" id="IPR006549">
    <property type="entry name" value="HAD-SF_hydro_IIIA"/>
</dbReference>
<evidence type="ECO:0000313" key="2">
    <source>
        <dbReference type="Proteomes" id="UP000471640"/>
    </source>
</evidence>
<dbReference type="EMBL" id="JAAIJR010000058">
    <property type="protein sequence ID" value="NEX21521.1"/>
    <property type="molecule type" value="Genomic_DNA"/>
</dbReference>
<dbReference type="SFLD" id="SFLDG01135">
    <property type="entry name" value="C1.5.6:_HAD__Beta-PGM__Phospha"/>
    <property type="match status" value="1"/>
</dbReference>
<dbReference type="SFLD" id="SFLDS00003">
    <property type="entry name" value="Haloacid_Dehalogenase"/>
    <property type="match status" value="1"/>
</dbReference>
<organism evidence="1 2">
    <name type="scientific">Thiorhodococcus mannitoliphagus</name>
    <dbReference type="NCBI Taxonomy" id="329406"/>
    <lineage>
        <taxon>Bacteria</taxon>
        <taxon>Pseudomonadati</taxon>
        <taxon>Pseudomonadota</taxon>
        <taxon>Gammaproteobacteria</taxon>
        <taxon>Chromatiales</taxon>
        <taxon>Chromatiaceae</taxon>
        <taxon>Thiorhodococcus</taxon>
    </lineage>
</organism>
<dbReference type="RefSeq" id="WP_164654621.1">
    <property type="nucleotide sequence ID" value="NZ_JAAIJR010000058.1"/>
</dbReference>
<dbReference type="NCBIfam" id="TIGR01549">
    <property type="entry name" value="HAD-SF-IA-v1"/>
    <property type="match status" value="1"/>
</dbReference>
<dbReference type="SFLD" id="SFLDG01129">
    <property type="entry name" value="C1.5:_HAD__Beta-PGM__Phosphata"/>
    <property type="match status" value="1"/>
</dbReference>
<keyword evidence="1" id="KW-0378">Hydrolase</keyword>
<dbReference type="Gene3D" id="3.40.50.1000">
    <property type="entry name" value="HAD superfamily/HAD-like"/>
    <property type="match status" value="1"/>
</dbReference>
<dbReference type="Pfam" id="PF13419">
    <property type="entry name" value="HAD_2"/>
    <property type="match status" value="1"/>
</dbReference>
<gene>
    <name evidence="1" type="ORF">G3480_14590</name>
</gene>
<dbReference type="InterPro" id="IPR036412">
    <property type="entry name" value="HAD-like_sf"/>
</dbReference>
<dbReference type="InterPro" id="IPR023214">
    <property type="entry name" value="HAD_sf"/>
</dbReference>
<name>A0A6P1DX09_9GAMM</name>
<reference evidence="2" key="1">
    <citation type="journal article" date="2020" name="Microbiol. Resour. Announc.">
        <title>Draft Genome Sequences of Thiorhodococcus mannitoliphagus and Thiorhodococcus minor, Purple Sulfur Photosynthetic Bacteria in the Gammaproteobacterial Family Chromatiaceae.</title>
        <authorList>
            <person name="Aviles F.A."/>
            <person name="Meyer T.E."/>
            <person name="Kyndt J.A."/>
        </authorList>
    </citation>
    <scope>NUCLEOTIDE SEQUENCE [LARGE SCALE GENOMIC DNA]</scope>
    <source>
        <strain evidence="2">DSM 18266</strain>
    </source>
</reference>
<dbReference type="InterPro" id="IPR006439">
    <property type="entry name" value="HAD-SF_hydro_IA"/>
</dbReference>
<dbReference type="PANTHER" id="PTHR43434:SF24">
    <property type="entry name" value="HYDROLASE-RELATED"/>
    <property type="match status" value="1"/>
</dbReference>
<dbReference type="GO" id="GO:0005829">
    <property type="term" value="C:cytosol"/>
    <property type="evidence" value="ECO:0007669"/>
    <property type="project" value="TreeGrafter"/>
</dbReference>
<comment type="caution">
    <text evidence="1">The sequence shown here is derived from an EMBL/GenBank/DDBJ whole genome shotgun (WGS) entry which is preliminary data.</text>
</comment>